<evidence type="ECO:0000313" key="1">
    <source>
        <dbReference type="EMBL" id="VFU18906.1"/>
    </source>
</evidence>
<reference evidence="1" key="1">
    <citation type="submission" date="2019-03" db="EMBL/GenBank/DDBJ databases">
        <authorList>
            <person name="Hao L."/>
        </authorList>
    </citation>
    <scope>NUCLEOTIDE SEQUENCE</scope>
</reference>
<evidence type="ECO:0008006" key="2">
    <source>
        <dbReference type="Google" id="ProtNLM"/>
    </source>
</evidence>
<dbReference type="AlphaFoldDB" id="A0A485M994"/>
<protein>
    <recommendedName>
        <fullName evidence="2">Glutaredoxin domain-containing protein</fullName>
    </recommendedName>
</protein>
<proteinExistence type="predicted"/>
<accession>A0A485M994</accession>
<organism evidence="1">
    <name type="scientific">anaerobic digester metagenome</name>
    <dbReference type="NCBI Taxonomy" id="1263854"/>
    <lineage>
        <taxon>unclassified sequences</taxon>
        <taxon>metagenomes</taxon>
        <taxon>ecological metagenomes</taxon>
    </lineage>
</organism>
<sequence length="52" mass="5718">MNVDQDPERLKEMLAYSGGNMQVPVIVEGEKVRIGFAGNATLPKELPLFGRT</sequence>
<gene>
    <name evidence="1" type="ORF">SCFA_920002</name>
</gene>
<name>A0A485M994_9ZZZZ</name>
<dbReference type="EMBL" id="CAADRM010000161">
    <property type="protein sequence ID" value="VFU18906.1"/>
    <property type="molecule type" value="Genomic_DNA"/>
</dbReference>